<comment type="caution">
    <text evidence="7">The sequence shown here is derived from an EMBL/GenBank/DDBJ whole genome shotgun (WGS) entry which is preliminary data.</text>
</comment>
<dbReference type="PANTHER" id="PTHR42693">
    <property type="entry name" value="ARYLSULFATASE FAMILY MEMBER"/>
    <property type="match status" value="1"/>
</dbReference>
<reference evidence="7 8" key="2">
    <citation type="journal article" date="2015" name="PLoS ONE">
        <title>Whole-Genome Optical Mapping and Finished Genome Sequence of Sphingobacterium deserti sp. nov., a New Species Isolated from the Western Desert of China.</title>
        <authorList>
            <person name="Teng C."/>
            <person name="Zhou Z."/>
            <person name="Molnar I."/>
            <person name="Li X."/>
            <person name="Tang R."/>
            <person name="Chen M."/>
            <person name="Wang L."/>
            <person name="Su S."/>
            <person name="Zhang W."/>
            <person name="Lin M."/>
        </authorList>
    </citation>
    <scope>NUCLEOTIDE SEQUENCE [LARGE SCALE GENOMIC DNA]</scope>
    <source>
        <strain evidence="8">ACCC05744</strain>
    </source>
</reference>
<dbReference type="InterPro" id="IPR050738">
    <property type="entry name" value="Sulfatase"/>
</dbReference>
<evidence type="ECO:0000256" key="5">
    <source>
        <dbReference type="SAM" id="SignalP"/>
    </source>
</evidence>
<dbReference type="STRING" id="1229276.DI53_2523"/>
<keyword evidence="8" id="KW-1185">Reference proteome</keyword>
<dbReference type="PANTHER" id="PTHR42693:SF53">
    <property type="entry name" value="ENDO-4-O-SULFATASE"/>
    <property type="match status" value="1"/>
</dbReference>
<name>A0A0B8T7L8_9SPHI</name>
<keyword evidence="4" id="KW-0106">Calcium</keyword>
<feature type="domain" description="Sulfatase N-terminal" evidence="6">
    <location>
        <begin position="30"/>
        <end position="355"/>
    </location>
</feature>
<dbReference type="EMBL" id="JJMU01000043">
    <property type="protein sequence ID" value="KGE13730.1"/>
    <property type="molecule type" value="Genomic_DNA"/>
</dbReference>
<dbReference type="RefSeq" id="WP_037499828.1">
    <property type="nucleotide sequence ID" value="NZ_JJMU01000043.1"/>
</dbReference>
<evidence type="ECO:0000313" key="7">
    <source>
        <dbReference type="EMBL" id="KGE13730.1"/>
    </source>
</evidence>
<evidence type="ECO:0000256" key="3">
    <source>
        <dbReference type="ARBA" id="ARBA00022801"/>
    </source>
</evidence>
<accession>A0A0B8T7L8</accession>
<proteinExistence type="inferred from homology"/>
<dbReference type="Pfam" id="PF00884">
    <property type="entry name" value="Sulfatase"/>
    <property type="match status" value="1"/>
</dbReference>
<dbReference type="InterPro" id="IPR024607">
    <property type="entry name" value="Sulfatase_CS"/>
</dbReference>
<dbReference type="AlphaFoldDB" id="A0A0B8T7L8"/>
<protein>
    <submittedName>
        <fullName evidence="7">Arylsulfatase</fullName>
    </submittedName>
</protein>
<evidence type="ECO:0000259" key="6">
    <source>
        <dbReference type="Pfam" id="PF00884"/>
    </source>
</evidence>
<evidence type="ECO:0000313" key="8">
    <source>
        <dbReference type="Proteomes" id="UP000031802"/>
    </source>
</evidence>
<dbReference type="OrthoDB" id="9764377at2"/>
<keyword evidence="5" id="KW-0732">Signal</keyword>
<dbReference type="Proteomes" id="UP000031802">
    <property type="component" value="Unassembled WGS sequence"/>
</dbReference>
<organism evidence="7 8">
    <name type="scientific">Sphingobacterium deserti</name>
    <dbReference type="NCBI Taxonomy" id="1229276"/>
    <lineage>
        <taxon>Bacteria</taxon>
        <taxon>Pseudomonadati</taxon>
        <taxon>Bacteroidota</taxon>
        <taxon>Sphingobacteriia</taxon>
        <taxon>Sphingobacteriales</taxon>
        <taxon>Sphingobacteriaceae</taxon>
        <taxon>Sphingobacterium</taxon>
    </lineage>
</organism>
<comment type="similarity">
    <text evidence="1">Belongs to the sulfatase family.</text>
</comment>
<dbReference type="Gene3D" id="3.40.720.10">
    <property type="entry name" value="Alkaline Phosphatase, subunit A"/>
    <property type="match status" value="1"/>
</dbReference>
<evidence type="ECO:0000256" key="1">
    <source>
        <dbReference type="ARBA" id="ARBA00008779"/>
    </source>
</evidence>
<feature type="signal peptide" evidence="5">
    <location>
        <begin position="1"/>
        <end position="24"/>
    </location>
</feature>
<dbReference type="GO" id="GO:0004065">
    <property type="term" value="F:arylsulfatase activity"/>
    <property type="evidence" value="ECO:0007669"/>
    <property type="project" value="TreeGrafter"/>
</dbReference>
<dbReference type="SUPFAM" id="SSF53649">
    <property type="entry name" value="Alkaline phosphatase-like"/>
    <property type="match status" value="1"/>
</dbReference>
<keyword evidence="2" id="KW-0479">Metal-binding</keyword>
<keyword evidence="3" id="KW-0378">Hydrolase</keyword>
<dbReference type="PATRIC" id="fig|1229276.3.peg.2594"/>
<feature type="chain" id="PRO_5002125272" evidence="5">
    <location>
        <begin position="25"/>
        <end position="456"/>
    </location>
</feature>
<dbReference type="Gene3D" id="3.30.1120.10">
    <property type="match status" value="1"/>
</dbReference>
<dbReference type="InterPro" id="IPR000917">
    <property type="entry name" value="Sulfatase_N"/>
</dbReference>
<dbReference type="InterPro" id="IPR017850">
    <property type="entry name" value="Alkaline_phosphatase_core_sf"/>
</dbReference>
<dbReference type="eggNOG" id="COG3119">
    <property type="taxonomic scope" value="Bacteria"/>
</dbReference>
<sequence length="456" mass="50677">MIQKLMKFASYLSLVLPIHLYAQAQKISKPNIILIVADDLGYGDLGSYGNKIIKTPNVDKIAAQGIRFTDAYAGASVCSPSRGTLLTGKHTGHARIRGNMTRKGGVEGLKDGVPVRRPSLLESDTTFAQILQQNGYRTFLVNKWHVEGFSEAAYPQRKGFDEFSGWLVSEPKSHNHYPEIRFNGDKPYAIEKNKNGKQHVHATDMTTQEAAAIIKQKHEKPFFLMIAYNAPHVPLHAKNTALYDSLNLPPQDKSYAALVSHLDEGVGAIVQAMEEQAITDETVLIFVSDNGGSREAKLQQLVQNGPLRGMKSDLYEGGIRVPLIINYGAPQIGKISTFPNYFPDLYTTVLDIAGVQHAGETDGISLLPEILAPNSQRAEDRYLYWEQYPTKGIAQAVRWGDWKLLSPGNDKAVELYNLRSDIGETTNVAAKHKDIVEKLQTFLQEAHVPSEWWPVK</sequence>
<dbReference type="PROSITE" id="PS00523">
    <property type="entry name" value="SULFATASE_1"/>
    <property type="match status" value="1"/>
</dbReference>
<gene>
    <name evidence="7" type="ORF">DI53_2523</name>
</gene>
<evidence type="ECO:0000256" key="2">
    <source>
        <dbReference type="ARBA" id="ARBA00022723"/>
    </source>
</evidence>
<evidence type="ECO:0000256" key="4">
    <source>
        <dbReference type="ARBA" id="ARBA00022837"/>
    </source>
</evidence>
<dbReference type="GO" id="GO:0046872">
    <property type="term" value="F:metal ion binding"/>
    <property type="evidence" value="ECO:0007669"/>
    <property type="project" value="UniProtKB-KW"/>
</dbReference>
<reference evidence="8" key="1">
    <citation type="submission" date="2014-04" db="EMBL/GenBank/DDBJ databases">
        <title>Whole-Genome optical mapping and complete genome sequence of Sphingobacterium deserti sp. nov., a new spaces isolated from desert in the west of China.</title>
        <authorList>
            <person name="Teng C."/>
            <person name="Zhou Z."/>
            <person name="Li X."/>
            <person name="Chen M."/>
            <person name="Lin M."/>
            <person name="Wang L."/>
            <person name="Su S."/>
            <person name="Zhang C."/>
            <person name="Zhang W."/>
        </authorList>
    </citation>
    <scope>NUCLEOTIDE SEQUENCE [LARGE SCALE GENOMIC DNA]</scope>
    <source>
        <strain evidence="8">ACCC05744</strain>
    </source>
</reference>